<dbReference type="PANTHER" id="PTHR11669:SF8">
    <property type="entry name" value="DNA POLYMERASE III SUBUNIT DELTA"/>
    <property type="match status" value="1"/>
</dbReference>
<reference evidence="1 2" key="1">
    <citation type="submission" date="2018-10" db="EMBL/GenBank/DDBJ databases">
        <title>An updated phylogeny of the Alphaproteobacteria reveals that the parasitic Rickettsiales and Holosporales have independent origins.</title>
        <authorList>
            <person name="Munoz-Gomez S.A."/>
            <person name="Hess S."/>
            <person name="Burger G."/>
            <person name="Lang B.F."/>
            <person name="Susko E."/>
            <person name="Slamovits C.H."/>
            <person name="Roger A.J."/>
        </authorList>
    </citation>
    <scope>NUCLEOTIDE SEQUENCE [LARGE SCALE GENOMIC DNA]</scope>
    <source>
        <strain evidence="1">HOLO01</strain>
    </source>
</reference>
<dbReference type="Pfam" id="PF13177">
    <property type="entry name" value="DNA_pol3_delta2"/>
    <property type="match status" value="1"/>
</dbReference>
<dbReference type="PANTHER" id="PTHR11669">
    <property type="entry name" value="REPLICATION FACTOR C / DNA POLYMERASE III GAMMA-TAU SUBUNIT"/>
    <property type="match status" value="1"/>
</dbReference>
<evidence type="ECO:0000313" key="2">
    <source>
        <dbReference type="Proteomes" id="UP000293550"/>
    </source>
</evidence>
<name>A0A4Q7DL07_9PROT</name>
<dbReference type="GO" id="GO:0006261">
    <property type="term" value="P:DNA-templated DNA replication"/>
    <property type="evidence" value="ECO:0007669"/>
    <property type="project" value="TreeGrafter"/>
</dbReference>
<dbReference type="AlphaFoldDB" id="A0A4Q7DL07"/>
<dbReference type="OrthoDB" id="9810148at2"/>
<protein>
    <recommendedName>
        <fullName evidence="3">DNA polymerase III subunit delta</fullName>
    </recommendedName>
</protein>
<dbReference type="Gene3D" id="3.40.50.300">
    <property type="entry name" value="P-loop containing nucleotide triphosphate hydrolases"/>
    <property type="match status" value="1"/>
</dbReference>
<evidence type="ECO:0008006" key="3">
    <source>
        <dbReference type="Google" id="ProtNLM"/>
    </source>
</evidence>
<dbReference type="GO" id="GO:0009360">
    <property type="term" value="C:DNA polymerase III complex"/>
    <property type="evidence" value="ECO:0007669"/>
    <property type="project" value="TreeGrafter"/>
</dbReference>
<proteinExistence type="predicted"/>
<gene>
    <name evidence="1" type="ORF">EQU50_01435</name>
</gene>
<dbReference type="InterPro" id="IPR050238">
    <property type="entry name" value="DNA_Rep/Repair_Clamp_Loader"/>
</dbReference>
<dbReference type="EMBL" id="SCFB01000002">
    <property type="protein sequence ID" value="RZI46915.1"/>
    <property type="molecule type" value="Genomic_DNA"/>
</dbReference>
<keyword evidence="2" id="KW-1185">Reference proteome</keyword>
<sequence length="306" mass="34159">MNHSSSKSELIGHEKAFQSLLNLYQQQTLSPCWLLNGQQGIGKATFALAFARHVLAKNTVNPDGLSPDLVQRQIQAGSYPNLLIIQKPITDGEEAGEIPLSEAKRVLNFLAHSAIIPGWRVVIVDAANELNRSASNCLLKIVEEPPPKTVILLVCHAWGQVLPTLRSRCQRLDFSPLTTDDVKDLSIDNDLFAVCQGSLGYYQQLVNAGGVEFLRTVTTIIQAARQGQWIQLQKFCQDTGKLPNRFECLLWLLPNLIYQKTIETKSPDWLTVAQKLNAFLEQAKTSHLDKTQFLVNCFLLIENPNC</sequence>
<dbReference type="RefSeq" id="WP_130153385.1">
    <property type="nucleotide sequence ID" value="NZ_SCFB01000002.1"/>
</dbReference>
<organism evidence="1 2">
    <name type="scientific">Candidatus Finniella inopinata</name>
    <dbReference type="NCBI Taxonomy" id="1696036"/>
    <lineage>
        <taxon>Bacteria</taxon>
        <taxon>Pseudomonadati</taxon>
        <taxon>Pseudomonadota</taxon>
        <taxon>Alphaproteobacteria</taxon>
        <taxon>Holosporales</taxon>
        <taxon>Candidatus Paracaedibacteraceae</taxon>
        <taxon>Candidatus Finniella</taxon>
    </lineage>
</organism>
<evidence type="ECO:0000313" key="1">
    <source>
        <dbReference type="EMBL" id="RZI46915.1"/>
    </source>
</evidence>
<accession>A0A4Q7DL07</accession>
<dbReference type="InterPro" id="IPR027417">
    <property type="entry name" value="P-loop_NTPase"/>
</dbReference>
<dbReference type="SUPFAM" id="SSF52540">
    <property type="entry name" value="P-loop containing nucleoside triphosphate hydrolases"/>
    <property type="match status" value="1"/>
</dbReference>
<comment type="caution">
    <text evidence="1">The sequence shown here is derived from an EMBL/GenBank/DDBJ whole genome shotgun (WGS) entry which is preliminary data.</text>
</comment>
<dbReference type="Proteomes" id="UP000293550">
    <property type="component" value="Unassembled WGS sequence"/>
</dbReference>